<dbReference type="SMART" id="SM00966">
    <property type="entry name" value="SpoVT_AbrB"/>
    <property type="match status" value="1"/>
</dbReference>
<sequence length="138" mass="15477">MSDAEEGTTVTVTSKGQATIPKAYREKLSIETPGRVRFIETEAGEIVIRPVKRPSELRGALAAEADSETAATDLLREERERERGALDEKHGLDEEWRSSSTATARATWRRSRSRKSDIVQRGRRLPRRPTPTFVACGR</sequence>
<feature type="compositionally biased region" description="Basic and acidic residues" evidence="1">
    <location>
        <begin position="79"/>
        <end position="97"/>
    </location>
</feature>
<dbReference type="InterPro" id="IPR007159">
    <property type="entry name" value="SpoVT-AbrB_dom"/>
</dbReference>
<organism evidence="3 4">
    <name type="scientific">Halonotius pteroides</name>
    <dbReference type="NCBI Taxonomy" id="268735"/>
    <lineage>
        <taxon>Archaea</taxon>
        <taxon>Methanobacteriati</taxon>
        <taxon>Methanobacteriota</taxon>
        <taxon>Stenosarchaea group</taxon>
        <taxon>Halobacteria</taxon>
        <taxon>Halobacteriales</taxon>
        <taxon>Haloferacaceae</taxon>
        <taxon>Halonotius</taxon>
    </lineage>
</organism>
<feature type="compositionally biased region" description="Polar residues" evidence="1">
    <location>
        <begin position="8"/>
        <end position="17"/>
    </location>
</feature>
<dbReference type="OrthoDB" id="87832at2157"/>
<dbReference type="AlphaFoldDB" id="A0A3A6Q552"/>
<protein>
    <recommendedName>
        <fullName evidence="2">SpoVT-AbrB domain-containing protein</fullName>
    </recommendedName>
</protein>
<dbReference type="EMBL" id="QMDW01000010">
    <property type="protein sequence ID" value="RJX49552.1"/>
    <property type="molecule type" value="Genomic_DNA"/>
</dbReference>
<dbReference type="GO" id="GO:0003677">
    <property type="term" value="F:DNA binding"/>
    <property type="evidence" value="ECO:0007669"/>
    <property type="project" value="InterPro"/>
</dbReference>
<feature type="region of interest" description="Disordered" evidence="1">
    <location>
        <begin position="1"/>
        <end position="20"/>
    </location>
</feature>
<feature type="region of interest" description="Disordered" evidence="1">
    <location>
        <begin position="79"/>
        <end position="138"/>
    </location>
</feature>
<evidence type="ECO:0000313" key="4">
    <source>
        <dbReference type="Proteomes" id="UP000281564"/>
    </source>
</evidence>
<evidence type="ECO:0000256" key="1">
    <source>
        <dbReference type="SAM" id="MobiDB-lite"/>
    </source>
</evidence>
<comment type="caution">
    <text evidence="3">The sequence shown here is derived from an EMBL/GenBank/DDBJ whole genome shotgun (WGS) entry which is preliminary data.</text>
</comment>
<dbReference type="PROSITE" id="PS51740">
    <property type="entry name" value="SPOVT_ABRB"/>
    <property type="match status" value="1"/>
</dbReference>
<dbReference type="RefSeq" id="WP_120084754.1">
    <property type="nucleotide sequence ID" value="NZ_QMDW01000010.1"/>
</dbReference>
<dbReference type="PANTHER" id="PTHR34860">
    <property type="entry name" value="REPRESSOR-LIKE PROTEIN SSO7C3"/>
    <property type="match status" value="1"/>
</dbReference>
<feature type="domain" description="SpoVT-AbrB" evidence="2">
    <location>
        <begin position="7"/>
        <end position="53"/>
    </location>
</feature>
<dbReference type="Proteomes" id="UP000281564">
    <property type="component" value="Unassembled WGS sequence"/>
</dbReference>
<evidence type="ECO:0000313" key="3">
    <source>
        <dbReference type="EMBL" id="RJX49552.1"/>
    </source>
</evidence>
<gene>
    <name evidence="3" type="ORF">DP106_08795</name>
</gene>
<dbReference type="Gene3D" id="2.10.260.10">
    <property type="match status" value="1"/>
</dbReference>
<reference evidence="3 4" key="1">
    <citation type="submission" date="2018-06" db="EMBL/GenBank/DDBJ databases">
        <title>Halonotius sp. F13-13 a new haloarchaeeon isolated from a solar saltern from Isla Cristina, Huelva, Spain.</title>
        <authorList>
            <person name="Duran-Viseras A."/>
            <person name="Sanchez-Porro C."/>
            <person name="Ventosa A."/>
        </authorList>
    </citation>
    <scope>NUCLEOTIDE SEQUENCE [LARGE SCALE GENOMIC DNA]</scope>
    <source>
        <strain evidence="3 4">CECT 7525</strain>
    </source>
</reference>
<keyword evidence="4" id="KW-1185">Reference proteome</keyword>
<name>A0A3A6Q552_9EURY</name>
<evidence type="ECO:0000259" key="2">
    <source>
        <dbReference type="PROSITE" id="PS51740"/>
    </source>
</evidence>
<proteinExistence type="predicted"/>
<dbReference type="InterPro" id="IPR037914">
    <property type="entry name" value="SpoVT-AbrB_sf"/>
</dbReference>
<accession>A0A3A6Q552</accession>
<dbReference type="SUPFAM" id="SSF89447">
    <property type="entry name" value="AbrB/MazE/MraZ-like"/>
    <property type="match status" value="1"/>
</dbReference>
<dbReference type="InterPro" id="IPR052975">
    <property type="entry name" value="Repressor-like_regulatory"/>
</dbReference>
<dbReference type="NCBIfam" id="TIGR01439">
    <property type="entry name" value="lp_hng_hel_AbrB"/>
    <property type="match status" value="1"/>
</dbReference>
<dbReference type="Pfam" id="PF04014">
    <property type="entry name" value="MazE_antitoxin"/>
    <property type="match status" value="1"/>
</dbReference>
<dbReference type="PANTHER" id="PTHR34860:SF7">
    <property type="entry name" value="TRANSCRIPTION REGULATOR, SPOVT_ABRB FAMILY"/>
    <property type="match status" value="1"/>
</dbReference>